<dbReference type="Pfam" id="PF02311">
    <property type="entry name" value="AraC_binding"/>
    <property type="match status" value="1"/>
</dbReference>
<evidence type="ECO:0000259" key="5">
    <source>
        <dbReference type="PROSITE" id="PS01124"/>
    </source>
</evidence>
<dbReference type="InterPro" id="IPR018062">
    <property type="entry name" value="HTH_AraC-typ_CS"/>
</dbReference>
<dbReference type="Gene3D" id="1.10.10.60">
    <property type="entry name" value="Homeodomain-like"/>
    <property type="match status" value="2"/>
</dbReference>
<dbReference type="InterPro" id="IPR020449">
    <property type="entry name" value="Tscrpt_reg_AraC-type_HTH"/>
</dbReference>
<evidence type="ECO:0000313" key="7">
    <source>
        <dbReference type="Proteomes" id="UP000256304"/>
    </source>
</evidence>
<evidence type="ECO:0000256" key="2">
    <source>
        <dbReference type="ARBA" id="ARBA00023125"/>
    </source>
</evidence>
<comment type="caution">
    <text evidence="6">The sequence shown here is derived from an EMBL/GenBank/DDBJ whole genome shotgun (WGS) entry which is preliminary data.</text>
</comment>
<dbReference type="GO" id="GO:0003700">
    <property type="term" value="F:DNA-binding transcription factor activity"/>
    <property type="evidence" value="ECO:0007669"/>
    <property type="project" value="InterPro"/>
</dbReference>
<organism evidence="6 7">
    <name type="scientific">Paenibacillus taihuensis</name>
    <dbReference type="NCBI Taxonomy" id="1156355"/>
    <lineage>
        <taxon>Bacteria</taxon>
        <taxon>Bacillati</taxon>
        <taxon>Bacillota</taxon>
        <taxon>Bacilli</taxon>
        <taxon>Bacillales</taxon>
        <taxon>Paenibacillaceae</taxon>
        <taxon>Paenibacillus</taxon>
    </lineage>
</organism>
<evidence type="ECO:0000256" key="3">
    <source>
        <dbReference type="ARBA" id="ARBA00023159"/>
    </source>
</evidence>
<dbReference type="PROSITE" id="PS00041">
    <property type="entry name" value="HTH_ARAC_FAMILY_1"/>
    <property type="match status" value="1"/>
</dbReference>
<keyword evidence="4" id="KW-0804">Transcription</keyword>
<dbReference type="GO" id="GO:0043565">
    <property type="term" value="F:sequence-specific DNA binding"/>
    <property type="evidence" value="ECO:0007669"/>
    <property type="project" value="InterPro"/>
</dbReference>
<dbReference type="OrthoDB" id="2552966at2"/>
<dbReference type="EMBL" id="QTTN01000003">
    <property type="protein sequence ID" value="REE92729.1"/>
    <property type="molecule type" value="Genomic_DNA"/>
</dbReference>
<dbReference type="PRINTS" id="PR00032">
    <property type="entry name" value="HTHARAC"/>
</dbReference>
<dbReference type="Gene3D" id="2.60.120.10">
    <property type="entry name" value="Jelly Rolls"/>
    <property type="match status" value="1"/>
</dbReference>
<dbReference type="SMART" id="SM00342">
    <property type="entry name" value="HTH_ARAC"/>
    <property type="match status" value="1"/>
</dbReference>
<dbReference type="SUPFAM" id="SSF46689">
    <property type="entry name" value="Homeodomain-like"/>
    <property type="match status" value="1"/>
</dbReference>
<evidence type="ECO:0000313" key="6">
    <source>
        <dbReference type="EMBL" id="REE92729.1"/>
    </source>
</evidence>
<dbReference type="Proteomes" id="UP000256304">
    <property type="component" value="Unassembled WGS sequence"/>
</dbReference>
<dbReference type="InterPro" id="IPR014710">
    <property type="entry name" value="RmlC-like_jellyroll"/>
</dbReference>
<dbReference type="InterPro" id="IPR037923">
    <property type="entry name" value="HTH-like"/>
</dbReference>
<reference evidence="6 7" key="1">
    <citation type="submission" date="2018-08" db="EMBL/GenBank/DDBJ databases">
        <title>Genomic Encyclopedia of Type Strains, Phase III (KMG-III): the genomes of soil and plant-associated and newly described type strains.</title>
        <authorList>
            <person name="Whitman W."/>
        </authorList>
    </citation>
    <scope>NUCLEOTIDE SEQUENCE [LARGE SCALE GENOMIC DNA]</scope>
    <source>
        <strain evidence="6 7">CGMCC 1.10966</strain>
    </source>
</reference>
<dbReference type="PANTHER" id="PTHR46796">
    <property type="entry name" value="HTH-TYPE TRANSCRIPTIONAL ACTIVATOR RHAS-RELATED"/>
    <property type="match status" value="1"/>
</dbReference>
<accession>A0A3D9SCX2</accession>
<keyword evidence="3" id="KW-0010">Activator</keyword>
<dbReference type="InterPro" id="IPR050204">
    <property type="entry name" value="AraC_XylS_family_regulators"/>
</dbReference>
<dbReference type="AlphaFoldDB" id="A0A3D9SCX2"/>
<proteinExistence type="predicted"/>
<gene>
    <name evidence="6" type="ORF">A8990_10327</name>
</gene>
<protein>
    <submittedName>
        <fullName evidence="6">AraC-like DNA-binding protein</fullName>
    </submittedName>
</protein>
<feature type="domain" description="HTH araC/xylS-type" evidence="5">
    <location>
        <begin position="180"/>
        <end position="278"/>
    </location>
</feature>
<dbReference type="InterPro" id="IPR003313">
    <property type="entry name" value="AraC-bd"/>
</dbReference>
<keyword evidence="1" id="KW-0805">Transcription regulation</keyword>
<keyword evidence="7" id="KW-1185">Reference proteome</keyword>
<keyword evidence="2 6" id="KW-0238">DNA-binding</keyword>
<dbReference type="Pfam" id="PF12833">
    <property type="entry name" value="HTH_18"/>
    <property type="match status" value="1"/>
</dbReference>
<dbReference type="InterPro" id="IPR018060">
    <property type="entry name" value="HTH_AraC"/>
</dbReference>
<sequence length="282" mass="32164">MIVDELKLTRSYAFCRVWGSAEEHVLHVHDCLEIGVLLKHHLEYRFGDRTYKGKPGDVFLCRPFEPHWSFAEPNEPPYESILVLFMPSALKGMPDWNRLLLPFYTNEEVPPYIPGDSPYAGAICKAAEEAALAQEQQASNWMTRQYMHLIDILLQVSDFAASYAPSGVDQQRPAIRLDIMDAIGYLLQHYTEPVDGTVLLDRSHSGKTKFFHEFRALTGLSPNEFLNRLRVQHAMDLLRTTSSPIIDIAESSGFGSLSAFNKQFKQYTEASPREYRARMTSD</sequence>
<dbReference type="SUPFAM" id="SSF51215">
    <property type="entry name" value="Regulatory protein AraC"/>
    <property type="match status" value="1"/>
</dbReference>
<dbReference type="PROSITE" id="PS01124">
    <property type="entry name" value="HTH_ARAC_FAMILY_2"/>
    <property type="match status" value="1"/>
</dbReference>
<dbReference type="InterPro" id="IPR009057">
    <property type="entry name" value="Homeodomain-like_sf"/>
</dbReference>
<evidence type="ECO:0000256" key="4">
    <source>
        <dbReference type="ARBA" id="ARBA00023163"/>
    </source>
</evidence>
<name>A0A3D9SCX2_9BACL</name>
<evidence type="ECO:0000256" key="1">
    <source>
        <dbReference type="ARBA" id="ARBA00023015"/>
    </source>
</evidence>
<dbReference type="RefSeq" id="WP_116187658.1">
    <property type="nucleotide sequence ID" value="NZ_QTTN01000003.1"/>
</dbReference>